<protein>
    <submittedName>
        <fullName evidence="3">Transcription termination/antitermination NusG family protein</fullName>
    </submittedName>
</protein>
<evidence type="ECO:0000259" key="2">
    <source>
        <dbReference type="Pfam" id="PF02357"/>
    </source>
</evidence>
<dbReference type="Proteomes" id="UP001174932">
    <property type="component" value="Unassembled WGS sequence"/>
</dbReference>
<reference evidence="3" key="1">
    <citation type="journal article" date="2015" name="Int. J. Syst. Evol. Microbiol.">
        <title>Rhizobium alvei sp. nov., isolated from a freshwater river.</title>
        <authorList>
            <person name="Sheu S.Y."/>
            <person name="Huang H.W."/>
            <person name="Young C.C."/>
            <person name="Chen W.M."/>
        </authorList>
    </citation>
    <scope>NUCLEOTIDE SEQUENCE</scope>
    <source>
        <strain evidence="3">TNR-22</strain>
    </source>
</reference>
<dbReference type="Pfam" id="PF02357">
    <property type="entry name" value="NusG"/>
    <property type="match status" value="1"/>
</dbReference>
<evidence type="ECO:0000313" key="3">
    <source>
        <dbReference type="EMBL" id="MDO6966969.1"/>
    </source>
</evidence>
<proteinExistence type="predicted"/>
<dbReference type="RefSeq" id="WP_304378899.1">
    <property type="nucleotide sequence ID" value="NZ_JAUOZU010000024.1"/>
</dbReference>
<keyword evidence="4" id="KW-1185">Reference proteome</keyword>
<reference evidence="3" key="2">
    <citation type="submission" date="2023-07" db="EMBL/GenBank/DDBJ databases">
        <authorList>
            <person name="Shen H."/>
        </authorList>
    </citation>
    <scope>NUCLEOTIDE SEQUENCE</scope>
    <source>
        <strain evidence="3">TNR-22</strain>
    </source>
</reference>
<dbReference type="Gene3D" id="3.30.70.940">
    <property type="entry name" value="NusG, N-terminal domain"/>
    <property type="match status" value="1"/>
</dbReference>
<dbReference type="EMBL" id="JAUOZU010000024">
    <property type="protein sequence ID" value="MDO6966969.1"/>
    <property type="molecule type" value="Genomic_DNA"/>
</dbReference>
<gene>
    <name evidence="3" type="ORF">Q4481_23685</name>
</gene>
<sequence>MANNWYAIRTRPGSQRPVKAGYSGDRFVEDETIIERNLRHAGFDGFMPATYREIRHHRTDEYITKRYPLMVGYMFVRNPASFYKLKDVVGVSDILGVAGSPMAISEATISAIRDAEEREIEILERRRAARLQKERKLCRKLTRKEARELFPANKRIIVSSEGYLSGMAGVIVDATGRNTIKAVINTLNGLVPVELGIEDFREAV</sequence>
<keyword evidence="1" id="KW-0804">Transcription</keyword>
<feature type="domain" description="NusG-like N-terminal" evidence="2">
    <location>
        <begin position="4"/>
        <end position="113"/>
    </location>
</feature>
<name>A0ABT8YUN8_9HYPH</name>
<dbReference type="SUPFAM" id="SSF82679">
    <property type="entry name" value="N-utilization substance G protein NusG, N-terminal domain"/>
    <property type="match status" value="1"/>
</dbReference>
<dbReference type="InterPro" id="IPR006645">
    <property type="entry name" value="NGN-like_dom"/>
</dbReference>
<dbReference type="InterPro" id="IPR036735">
    <property type="entry name" value="NGN_dom_sf"/>
</dbReference>
<organism evidence="3 4">
    <name type="scientific">Rhizobium alvei</name>
    <dbReference type="NCBI Taxonomy" id="1132659"/>
    <lineage>
        <taxon>Bacteria</taxon>
        <taxon>Pseudomonadati</taxon>
        <taxon>Pseudomonadota</taxon>
        <taxon>Alphaproteobacteria</taxon>
        <taxon>Hyphomicrobiales</taxon>
        <taxon>Rhizobiaceae</taxon>
        <taxon>Rhizobium/Agrobacterium group</taxon>
        <taxon>Rhizobium</taxon>
    </lineage>
</organism>
<comment type="caution">
    <text evidence="3">The sequence shown here is derived from an EMBL/GenBank/DDBJ whole genome shotgun (WGS) entry which is preliminary data.</text>
</comment>
<evidence type="ECO:0000256" key="1">
    <source>
        <dbReference type="ARBA" id="ARBA00023163"/>
    </source>
</evidence>
<evidence type="ECO:0000313" key="4">
    <source>
        <dbReference type="Proteomes" id="UP001174932"/>
    </source>
</evidence>
<accession>A0ABT8YUN8</accession>